<name>A0A6H0XUH4_9PEZI</name>
<keyword evidence="2" id="KW-1185">Reference proteome</keyword>
<reference evidence="1 2" key="1">
    <citation type="journal article" date="2016" name="Sci. Rep.">
        <title>Peltaster fructicola genome reveals evolution from an invasive phytopathogen to an ectophytic parasite.</title>
        <authorList>
            <person name="Xu C."/>
            <person name="Chen H."/>
            <person name="Gleason M.L."/>
            <person name="Xu J.R."/>
            <person name="Liu H."/>
            <person name="Zhang R."/>
            <person name="Sun G."/>
        </authorList>
    </citation>
    <scope>NUCLEOTIDE SEQUENCE [LARGE SCALE GENOMIC DNA]</scope>
    <source>
        <strain evidence="1 2">LNHT1506</strain>
    </source>
</reference>
<dbReference type="OrthoDB" id="3200163at2759"/>
<sequence length="775" mass="89210">MDPLSITLASTTFISFAKDLMDLGKDLHTFCTTVRKAPAILNAMVCETKLLGSLLERLSDEELLTASDTLASDAVHNLRTQIEELKTPVEKLKRKREKHKISSHFSVALKHEELKEHLQDIERAKSTAMIALQLLTHSAMQRRLDTISLQLASPDRLHSQVAFAVQQTLLSVRSQDSDPVLDQSEPVVTQLKRRTKSVQRRSELKLKPWLLSQIWTISVGQTSGLCSLSFRTERVITRDAAIVLAIEQDDFLQVRRLFASGQAHPSDVIDMTSHAETSCSLHLGGWPFYIDRVTLLEFALKKSTQPTDMCKLLLSNSDLASDLKLMRWVVREAEVVSDDVYKDLVQISDVDLSLDWADWYHYLLEWVPWNPPLPGSEELLPDFKFVMPYFTDNVQWIAERQKLVNNVHIHPSLKLTENSPLHVIDNEQLLSRLLVIHGLDWSYEALYAEHQAVKDWLLHALLTQVYTAKMLDSWHARLGLLLGIGACPTAFVQGCTAVEILLATWYHQPHRLFQTSATHLFKDWLCTLAMHGIETVPYLEDVNTAGEDDTLDSLSFGVEGCPDYCISVHRYEYSLATESLQCRVLLYWKPYLWYIPRVPGHWAEHDHQLTSAIGPDYSVELHLKGWKRSEQPCLELQIELDEPGLRSHLGFISDNAQILTQDDHSYIARSFSRRVQHHVEVRRRASSQPRSIEDFAWMFPPDEGRPWLSRAHRCPFDTQQRLHWLKGEHRDGSFQLTFARCLESRLRYSASPGQTCFDHWHEEHQRLRHWRLSTD</sequence>
<evidence type="ECO:0000313" key="1">
    <source>
        <dbReference type="EMBL" id="QIW98304.1"/>
    </source>
</evidence>
<protein>
    <recommendedName>
        <fullName evidence="3">Fungal N-terminal domain-containing protein</fullName>
    </recommendedName>
</protein>
<dbReference type="Proteomes" id="UP000503462">
    <property type="component" value="Chromosome 2"/>
</dbReference>
<gene>
    <name evidence="1" type="ORF">AMS68_003822</name>
</gene>
<dbReference type="EMBL" id="CP051140">
    <property type="protein sequence ID" value="QIW98304.1"/>
    <property type="molecule type" value="Genomic_DNA"/>
</dbReference>
<dbReference type="AlphaFoldDB" id="A0A6H0XUH4"/>
<organism evidence="1 2">
    <name type="scientific">Peltaster fructicola</name>
    <dbReference type="NCBI Taxonomy" id="286661"/>
    <lineage>
        <taxon>Eukaryota</taxon>
        <taxon>Fungi</taxon>
        <taxon>Dikarya</taxon>
        <taxon>Ascomycota</taxon>
        <taxon>Pezizomycotina</taxon>
        <taxon>Dothideomycetes</taxon>
        <taxon>Dothideomycetes incertae sedis</taxon>
        <taxon>Peltaster</taxon>
    </lineage>
</organism>
<accession>A0A6H0XUH4</accession>
<evidence type="ECO:0000313" key="2">
    <source>
        <dbReference type="Proteomes" id="UP000503462"/>
    </source>
</evidence>
<evidence type="ECO:0008006" key="3">
    <source>
        <dbReference type="Google" id="ProtNLM"/>
    </source>
</evidence>
<proteinExistence type="predicted"/>